<name>A0ABX8BBA2_9BACT</name>
<dbReference type="EMBL" id="CP072648">
    <property type="protein sequence ID" value="QUW03964.1"/>
    <property type="molecule type" value="Genomic_DNA"/>
</dbReference>
<keyword evidence="3" id="KW-1185">Reference proteome</keyword>
<dbReference type="InterPro" id="IPR036514">
    <property type="entry name" value="SGNH_hydro_sf"/>
</dbReference>
<dbReference type="Pfam" id="PF13472">
    <property type="entry name" value="Lipase_GDSL_2"/>
    <property type="match status" value="1"/>
</dbReference>
<dbReference type="InterPro" id="IPR013830">
    <property type="entry name" value="SGNH_hydro"/>
</dbReference>
<gene>
    <name evidence="2" type="ORF">J8C06_06835</name>
</gene>
<evidence type="ECO:0000313" key="3">
    <source>
        <dbReference type="Proteomes" id="UP000676506"/>
    </source>
</evidence>
<dbReference type="SUPFAM" id="SSF52266">
    <property type="entry name" value="SGNH hydrolase"/>
    <property type="match status" value="1"/>
</dbReference>
<sequence length="204" mass="22247">MTSKDASAMRYLALGDSYTIGEGVADSERFPEQLCAALRRQGRTVAPPQVIARTGWTTDELTAAIAADRPSGTFDLVTLLIGVNDQYRRRTPEEYRPQFRAVLAQAVEFAGGRAARVIVISIPDWCVTPFAAAQHRQDEGSSIDQFNAVNREEALAVGAHYVEVTSISRRAAQDRSWLAADGLHPSGRMYAAWVEALLPVVLGT</sequence>
<feature type="domain" description="SGNH hydrolase-type esterase" evidence="1">
    <location>
        <begin position="13"/>
        <end position="192"/>
    </location>
</feature>
<evidence type="ECO:0000259" key="1">
    <source>
        <dbReference type="Pfam" id="PF13472"/>
    </source>
</evidence>
<dbReference type="Gene3D" id="3.40.50.1110">
    <property type="entry name" value="SGNH hydrolase"/>
    <property type="match status" value="1"/>
</dbReference>
<dbReference type="RefSeq" id="WP_211429854.1">
    <property type="nucleotide sequence ID" value="NZ_CP072648.1"/>
</dbReference>
<organism evidence="2 3">
    <name type="scientific">Chloracidobacterium validum</name>
    <dbReference type="NCBI Taxonomy" id="2821543"/>
    <lineage>
        <taxon>Bacteria</taxon>
        <taxon>Pseudomonadati</taxon>
        <taxon>Acidobacteriota</taxon>
        <taxon>Terriglobia</taxon>
        <taxon>Terriglobales</taxon>
        <taxon>Acidobacteriaceae</taxon>
        <taxon>Chloracidobacterium</taxon>
    </lineage>
</organism>
<keyword evidence="2" id="KW-0378">Hydrolase</keyword>
<reference evidence="2 3" key="1">
    <citation type="submission" date="2021-03" db="EMBL/GenBank/DDBJ databases">
        <title>Genomic and phenotypic characterization of Chloracidobacterium isolates provides evidence for multiple species.</title>
        <authorList>
            <person name="Saini M.K."/>
            <person name="Costas A.M.G."/>
            <person name="Tank M."/>
            <person name="Bryant D.A."/>
        </authorList>
    </citation>
    <scope>NUCLEOTIDE SEQUENCE [LARGE SCALE GENOMIC DNA]</scope>
    <source>
        <strain evidence="2 3">BV2-C</strain>
    </source>
</reference>
<protein>
    <submittedName>
        <fullName evidence="2">SGNH/GDSL hydrolase family protein</fullName>
    </submittedName>
</protein>
<dbReference type="GO" id="GO:0016787">
    <property type="term" value="F:hydrolase activity"/>
    <property type="evidence" value="ECO:0007669"/>
    <property type="project" value="UniProtKB-KW"/>
</dbReference>
<dbReference type="Proteomes" id="UP000676506">
    <property type="component" value="Chromosome 1"/>
</dbReference>
<accession>A0ABX8BBA2</accession>
<dbReference type="CDD" id="cd01832">
    <property type="entry name" value="SGNH_hydrolase_like_1"/>
    <property type="match status" value="1"/>
</dbReference>
<evidence type="ECO:0000313" key="2">
    <source>
        <dbReference type="EMBL" id="QUW03964.1"/>
    </source>
</evidence>
<proteinExistence type="predicted"/>